<evidence type="ECO:0000313" key="2">
    <source>
        <dbReference type="Proteomes" id="UP001216139"/>
    </source>
</evidence>
<evidence type="ECO:0000313" key="1">
    <source>
        <dbReference type="EMBL" id="WCT13785.1"/>
    </source>
</evidence>
<dbReference type="EMBL" id="CP117167">
    <property type="protein sequence ID" value="WCT13785.1"/>
    <property type="molecule type" value="Genomic_DNA"/>
</dbReference>
<keyword evidence="2" id="KW-1185">Reference proteome</keyword>
<reference evidence="1 2" key="1">
    <citation type="submission" date="2023-02" db="EMBL/GenBank/DDBJ databases">
        <title>Genome sequence of Mucilaginibacter jinjuensis strain KACC 16571.</title>
        <authorList>
            <person name="Kim S."/>
            <person name="Heo J."/>
            <person name="Kwon S.-W."/>
        </authorList>
    </citation>
    <scope>NUCLEOTIDE SEQUENCE [LARGE SCALE GENOMIC DNA]</scope>
    <source>
        <strain evidence="1 2">KACC 16571</strain>
    </source>
</reference>
<protein>
    <submittedName>
        <fullName evidence="1">Uncharacterized protein</fullName>
    </submittedName>
</protein>
<sequence>MSPINYFAGPEAYNSDFFDNTADASLAVSTPYLVLQGNISIAGATVSGGTVSFNNTLFNVYTHYINPSYAQPDINTYFTSTPAAFQPVWPNHLFPNSVFSPAATSAGNTFNGTLDCVGFGCRVLIATGSNDPQNNAYSLLHAQIDFNAIHFASLGIVPSALEIAIAFPVLLPGRWSYVAGFIAIPAIQGYDNQESQKLHQPDKTYTGVSKSGLSTAIAGDIVSFGYTAGHSNGHFMVLTAPPQLVPLTEVSNPEDFVAKVYRISVYDSTDSGSSLHFNDSRRNGNPDSCGIGYGELLLLANDQDQPVGFIFGPGDPIHYVTGTSEQADELIVAAITIARFQ</sequence>
<gene>
    <name evidence="1" type="ORF">PQO05_07535</name>
</gene>
<name>A0ABY7TB96_9SPHI</name>
<dbReference type="Proteomes" id="UP001216139">
    <property type="component" value="Chromosome"/>
</dbReference>
<dbReference type="RefSeq" id="WP_273632092.1">
    <property type="nucleotide sequence ID" value="NZ_CP117167.1"/>
</dbReference>
<proteinExistence type="predicted"/>
<organism evidence="1 2">
    <name type="scientific">Mucilaginibacter jinjuensis</name>
    <dbReference type="NCBI Taxonomy" id="1176721"/>
    <lineage>
        <taxon>Bacteria</taxon>
        <taxon>Pseudomonadati</taxon>
        <taxon>Bacteroidota</taxon>
        <taxon>Sphingobacteriia</taxon>
        <taxon>Sphingobacteriales</taxon>
        <taxon>Sphingobacteriaceae</taxon>
        <taxon>Mucilaginibacter</taxon>
    </lineage>
</organism>
<accession>A0ABY7TB96</accession>